<feature type="chain" id="PRO_5039104823" evidence="1">
    <location>
        <begin position="20"/>
        <end position="383"/>
    </location>
</feature>
<feature type="domain" description="Glucose/Sorbosone dehydrogenase" evidence="2">
    <location>
        <begin position="45"/>
        <end position="373"/>
    </location>
</feature>
<dbReference type="PANTHER" id="PTHR19328">
    <property type="entry name" value="HEDGEHOG-INTERACTING PROTEIN"/>
    <property type="match status" value="1"/>
</dbReference>
<dbReference type="EMBL" id="JAERTX010000007">
    <property type="protein sequence ID" value="MBM9460232.1"/>
    <property type="molecule type" value="Genomic_DNA"/>
</dbReference>
<organism evidence="3 4">
    <name type="scientific">Nocardioides faecalis</name>
    <dbReference type="NCBI Taxonomy" id="2803858"/>
    <lineage>
        <taxon>Bacteria</taxon>
        <taxon>Bacillati</taxon>
        <taxon>Actinomycetota</taxon>
        <taxon>Actinomycetes</taxon>
        <taxon>Propionibacteriales</taxon>
        <taxon>Nocardioidaceae</taxon>
        <taxon>Nocardioides</taxon>
    </lineage>
</organism>
<dbReference type="AlphaFoldDB" id="A0A938Y144"/>
<accession>A0A938Y144</accession>
<evidence type="ECO:0000256" key="1">
    <source>
        <dbReference type="SAM" id="SignalP"/>
    </source>
</evidence>
<dbReference type="Proteomes" id="UP000663791">
    <property type="component" value="Unassembled WGS sequence"/>
</dbReference>
<sequence length="383" mass="41439">MARRLAVLCSLACSLVLLAAALTAPPASGAARGVALDVAVVARGLDHPWEVAELPGGRLLVTERDRAALVLVSPSGDTRRIGFPSSRVFTRGETGLLGLAVDPSFERNRRIYTCSGWRRAGGGHDIRVMAWTLDAGLRTATLRKTLLRGLPSNATGRHGGCRLLVARSGALMVGTGDATNPRNPQNRRSLGGKVLRLSRFTGKPWRGNPWAGGQGKRRYVVSYGHRNVQGLAQRADGSIWAVEHGTYRDDEINRIRARGNYGWQPGPGYDESRPMTDKRLPGAQVSARWRSGRPTIAPSGADFVRGTRWGGYRGALAVAVLKGERLMFVKLSRSGKVRWTRSPKALRGFGRLRDVTSTASGDLLVTTDNGGGRDVVLRIRPRS</sequence>
<dbReference type="InterPro" id="IPR011041">
    <property type="entry name" value="Quinoprot_gluc/sorb_DH_b-prop"/>
</dbReference>
<proteinExistence type="predicted"/>
<reference evidence="3" key="1">
    <citation type="submission" date="2021-01" db="EMBL/GenBank/DDBJ databases">
        <title>Novel species in genus Nocardioides.</title>
        <authorList>
            <person name="Zhang G."/>
        </authorList>
    </citation>
    <scope>NUCLEOTIDE SEQUENCE</scope>
    <source>
        <strain evidence="3">Zg-536</strain>
    </source>
</reference>
<dbReference type="SUPFAM" id="SSF50952">
    <property type="entry name" value="Soluble quinoprotein glucose dehydrogenase"/>
    <property type="match status" value="1"/>
</dbReference>
<evidence type="ECO:0000313" key="4">
    <source>
        <dbReference type="Proteomes" id="UP000663791"/>
    </source>
</evidence>
<dbReference type="Pfam" id="PF07995">
    <property type="entry name" value="GSDH"/>
    <property type="match status" value="1"/>
</dbReference>
<dbReference type="InterPro" id="IPR012938">
    <property type="entry name" value="Glc/Sorbosone_DH"/>
</dbReference>
<keyword evidence="4" id="KW-1185">Reference proteome</keyword>
<name>A0A938Y144_9ACTN</name>
<dbReference type="Gene3D" id="2.120.10.30">
    <property type="entry name" value="TolB, C-terminal domain"/>
    <property type="match status" value="1"/>
</dbReference>
<comment type="caution">
    <text evidence="3">The sequence shown here is derived from an EMBL/GenBank/DDBJ whole genome shotgun (WGS) entry which is preliminary data.</text>
</comment>
<keyword evidence="1" id="KW-0732">Signal</keyword>
<dbReference type="InterPro" id="IPR011042">
    <property type="entry name" value="6-blade_b-propeller_TolB-like"/>
</dbReference>
<evidence type="ECO:0000313" key="3">
    <source>
        <dbReference type="EMBL" id="MBM9460232.1"/>
    </source>
</evidence>
<protein>
    <submittedName>
        <fullName evidence="3">PQQ-dependent sugar dehydrogenase</fullName>
    </submittedName>
</protein>
<evidence type="ECO:0000259" key="2">
    <source>
        <dbReference type="Pfam" id="PF07995"/>
    </source>
</evidence>
<gene>
    <name evidence="3" type="ORF">JK386_09975</name>
</gene>
<feature type="signal peptide" evidence="1">
    <location>
        <begin position="1"/>
        <end position="19"/>
    </location>
</feature>
<dbReference type="PANTHER" id="PTHR19328:SF13">
    <property type="entry name" value="HIPL1 PROTEIN"/>
    <property type="match status" value="1"/>
</dbReference>
<dbReference type="RefSeq" id="WP_205291539.1">
    <property type="nucleotide sequence ID" value="NZ_CP074406.1"/>
</dbReference>